<evidence type="ECO:0000313" key="2">
    <source>
        <dbReference type="EMBL" id="CAF1998329.1"/>
    </source>
</evidence>
<evidence type="ECO:0000313" key="3">
    <source>
        <dbReference type="Proteomes" id="UP000663824"/>
    </source>
</evidence>
<organism evidence="2 3">
    <name type="scientific">Rotaria magnacalcarata</name>
    <dbReference type="NCBI Taxonomy" id="392030"/>
    <lineage>
        <taxon>Eukaryota</taxon>
        <taxon>Metazoa</taxon>
        <taxon>Spiralia</taxon>
        <taxon>Gnathifera</taxon>
        <taxon>Rotifera</taxon>
        <taxon>Eurotatoria</taxon>
        <taxon>Bdelloidea</taxon>
        <taxon>Philodinida</taxon>
        <taxon>Philodinidae</taxon>
        <taxon>Rotaria</taxon>
    </lineage>
</organism>
<dbReference type="EMBL" id="CAJNRE010002933">
    <property type="protein sequence ID" value="CAF1998329.1"/>
    <property type="molecule type" value="Genomic_DNA"/>
</dbReference>
<dbReference type="Pfam" id="PF17919">
    <property type="entry name" value="RT_RNaseH_2"/>
    <property type="match status" value="1"/>
</dbReference>
<protein>
    <recommendedName>
        <fullName evidence="1">Reverse transcriptase/retrotransposon-derived protein RNase H-like domain-containing protein</fullName>
    </recommendedName>
</protein>
<dbReference type="InterPro" id="IPR051320">
    <property type="entry name" value="Viral_Replic_Matur_Polypro"/>
</dbReference>
<dbReference type="PANTHER" id="PTHR33064">
    <property type="entry name" value="POL PROTEIN"/>
    <property type="match status" value="1"/>
</dbReference>
<proteinExistence type="predicted"/>
<dbReference type="Gene3D" id="3.30.70.270">
    <property type="match status" value="2"/>
</dbReference>
<feature type="domain" description="Reverse transcriptase/retrotransposon-derived protein RNase H-like" evidence="1">
    <location>
        <begin position="114"/>
        <end position="213"/>
    </location>
</feature>
<dbReference type="CDD" id="cd09274">
    <property type="entry name" value="RNase_HI_RT_Ty3"/>
    <property type="match status" value="1"/>
</dbReference>
<gene>
    <name evidence="2" type="ORF">MBJ925_LOCUS8114</name>
</gene>
<dbReference type="Proteomes" id="UP000663824">
    <property type="component" value="Unassembled WGS sequence"/>
</dbReference>
<comment type="caution">
    <text evidence="2">The sequence shown here is derived from an EMBL/GenBank/DDBJ whole genome shotgun (WGS) entry which is preliminary data.</text>
</comment>
<sequence length="268" mass="30937">MVFSKSFSDHLNHLARVFSALQDKNLLLNPLKCELAVQQINYLGHTITKNSIQPMNDKIEAILRIQEPRTLAQANRFLGSLGRYRKFLPKFAEIAAPIHSVTNLTRANQRKFKWQPVQSKAFHQLKELLTTEPLFLHFPVDDLPLILTTDASDIGIGGVLQQEVNGQLRNLYYHSQVITPCQRKYSTIEKEALAMYKCLDRICSFVLGRTIIIMTDHCPLCYIMQKSIKNNRVNRITHLIQESNIDKVVHIRGQYNCLPDYLSRYSKE</sequence>
<dbReference type="AlphaFoldDB" id="A0A816MA20"/>
<dbReference type="InterPro" id="IPR043128">
    <property type="entry name" value="Rev_trsase/Diguanyl_cyclase"/>
</dbReference>
<name>A0A816MA20_9BILA</name>
<accession>A0A816MA20</accession>
<reference evidence="2" key="1">
    <citation type="submission" date="2021-02" db="EMBL/GenBank/DDBJ databases">
        <authorList>
            <person name="Nowell W R."/>
        </authorList>
    </citation>
    <scope>NUCLEOTIDE SEQUENCE</scope>
</reference>
<dbReference type="PANTHER" id="PTHR33064:SF37">
    <property type="entry name" value="RIBONUCLEASE H"/>
    <property type="match status" value="1"/>
</dbReference>
<dbReference type="Gene3D" id="3.10.20.370">
    <property type="match status" value="1"/>
</dbReference>
<dbReference type="SUPFAM" id="SSF56672">
    <property type="entry name" value="DNA/RNA polymerases"/>
    <property type="match status" value="1"/>
</dbReference>
<dbReference type="InterPro" id="IPR041577">
    <property type="entry name" value="RT_RNaseH_2"/>
</dbReference>
<evidence type="ECO:0000259" key="1">
    <source>
        <dbReference type="Pfam" id="PF17919"/>
    </source>
</evidence>
<dbReference type="FunFam" id="3.30.70.270:FF:000020">
    <property type="entry name" value="Transposon Tf2-6 polyprotein-like Protein"/>
    <property type="match status" value="1"/>
</dbReference>
<dbReference type="InterPro" id="IPR043502">
    <property type="entry name" value="DNA/RNA_pol_sf"/>
</dbReference>